<keyword evidence="11" id="KW-1185">Reference proteome</keyword>
<evidence type="ECO:0000313" key="10">
    <source>
        <dbReference type="EMBL" id="MBB6579249.1"/>
    </source>
</evidence>
<dbReference type="InterPro" id="IPR051621">
    <property type="entry name" value="T2SS_protein_J"/>
</dbReference>
<feature type="transmembrane region" description="Helical" evidence="9">
    <location>
        <begin position="46"/>
        <end position="67"/>
    </location>
</feature>
<dbReference type="InterPro" id="IPR012902">
    <property type="entry name" value="N_methyl_site"/>
</dbReference>
<feature type="compositionally biased region" description="Low complexity" evidence="8">
    <location>
        <begin position="227"/>
        <end position="238"/>
    </location>
</feature>
<evidence type="ECO:0000313" key="11">
    <source>
        <dbReference type="Proteomes" id="UP000562492"/>
    </source>
</evidence>
<gene>
    <name evidence="10" type="ORF">HNP33_003359</name>
</gene>
<dbReference type="InterPro" id="IPR045584">
    <property type="entry name" value="Pilin-like"/>
</dbReference>
<evidence type="ECO:0000256" key="2">
    <source>
        <dbReference type="ARBA" id="ARBA00022475"/>
    </source>
</evidence>
<dbReference type="NCBIfam" id="TIGR02532">
    <property type="entry name" value="IV_pilin_GFxxxE"/>
    <property type="match status" value="1"/>
</dbReference>
<reference evidence="10 11" key="1">
    <citation type="submission" date="2020-08" db="EMBL/GenBank/DDBJ databases">
        <title>Functional genomics of gut bacteria from endangered species of beetles.</title>
        <authorList>
            <person name="Carlos-Shanley C."/>
        </authorList>
    </citation>
    <scope>NUCLEOTIDE SEQUENCE [LARGE SCALE GENOMIC DNA]</scope>
    <source>
        <strain evidence="10 11">S00124</strain>
    </source>
</reference>
<keyword evidence="5 9" id="KW-0812">Transmembrane</keyword>
<evidence type="ECO:0000256" key="1">
    <source>
        <dbReference type="ARBA" id="ARBA00004377"/>
    </source>
</evidence>
<keyword evidence="3" id="KW-0488">Methylation</keyword>
<feature type="region of interest" description="Disordered" evidence="8">
    <location>
        <begin position="217"/>
        <end position="239"/>
    </location>
</feature>
<evidence type="ECO:0000256" key="6">
    <source>
        <dbReference type="ARBA" id="ARBA00022989"/>
    </source>
</evidence>
<evidence type="ECO:0000256" key="4">
    <source>
        <dbReference type="ARBA" id="ARBA00022519"/>
    </source>
</evidence>
<evidence type="ECO:0000256" key="7">
    <source>
        <dbReference type="ARBA" id="ARBA00023136"/>
    </source>
</evidence>
<protein>
    <submittedName>
        <fullName evidence="10">General secretion pathway protein J</fullName>
    </submittedName>
</protein>
<dbReference type="Proteomes" id="UP000562492">
    <property type="component" value="Unassembled WGS sequence"/>
</dbReference>
<evidence type="ECO:0000256" key="3">
    <source>
        <dbReference type="ARBA" id="ARBA00022481"/>
    </source>
</evidence>
<keyword evidence="4" id="KW-0997">Cell inner membrane</keyword>
<comment type="subcellular location">
    <subcellularLocation>
        <location evidence="1">Cell inner membrane</location>
        <topology evidence="1">Single-pass membrane protein</topology>
    </subcellularLocation>
</comment>
<organism evidence="10 11">
    <name type="scientific">Comamonas odontotermitis</name>
    <dbReference type="NCBI Taxonomy" id="379895"/>
    <lineage>
        <taxon>Bacteria</taxon>
        <taxon>Pseudomonadati</taxon>
        <taxon>Pseudomonadota</taxon>
        <taxon>Betaproteobacteria</taxon>
        <taxon>Burkholderiales</taxon>
        <taxon>Comamonadaceae</taxon>
        <taxon>Comamonas</taxon>
    </lineage>
</organism>
<sequence length="270" mass="29519">MSPLLSRFMSAPQRSGGICRAKPRCDVVLAGYAAPRRCKATSRGRGFTLIELLIAIAILAVMTVASWRGIDGMVRAQEQARIYSEEVMVAQAALAQWNTDLNAIERVGATTPIEWNGRVLRITRRSSDINEQGLRVVGWALRNVQGRSYWVRWQSPPLRNAQEWQQAWEMANHAVTNGAVDGNTGNNGDGIPQTTVLMPVRGWQLLYFRGNSWSNPLSSSATDTRADPNNPTDTPLPDGVRLSLELPAPGALSGTITSDWVNPILGGNKS</sequence>
<comment type="caution">
    <text evidence="10">The sequence shown here is derived from an EMBL/GenBank/DDBJ whole genome shotgun (WGS) entry which is preliminary data.</text>
</comment>
<dbReference type="PROSITE" id="PS00409">
    <property type="entry name" value="PROKAR_NTER_METHYL"/>
    <property type="match status" value="1"/>
</dbReference>
<dbReference type="EMBL" id="JACHKZ010000025">
    <property type="protein sequence ID" value="MBB6579249.1"/>
    <property type="molecule type" value="Genomic_DNA"/>
</dbReference>
<dbReference type="PANTHER" id="PTHR39583:SF2">
    <property type="entry name" value="TYPE II SECRETION SYSTEM PROTEIN J"/>
    <property type="match status" value="1"/>
</dbReference>
<proteinExistence type="predicted"/>
<evidence type="ECO:0000256" key="9">
    <source>
        <dbReference type="SAM" id="Phobius"/>
    </source>
</evidence>
<dbReference type="SUPFAM" id="SSF54523">
    <property type="entry name" value="Pili subunits"/>
    <property type="match status" value="1"/>
</dbReference>
<dbReference type="Pfam" id="PF07963">
    <property type="entry name" value="N_methyl"/>
    <property type="match status" value="1"/>
</dbReference>
<name>A0ABR6RJP8_9BURK</name>
<keyword evidence="2" id="KW-1003">Cell membrane</keyword>
<keyword evidence="7 9" id="KW-0472">Membrane</keyword>
<keyword evidence="6 9" id="KW-1133">Transmembrane helix</keyword>
<accession>A0ABR6RJP8</accession>
<evidence type="ECO:0000256" key="5">
    <source>
        <dbReference type="ARBA" id="ARBA00022692"/>
    </source>
</evidence>
<dbReference type="RefSeq" id="WP_233464566.1">
    <property type="nucleotide sequence ID" value="NZ_JACHKZ010000025.1"/>
</dbReference>
<evidence type="ECO:0000256" key="8">
    <source>
        <dbReference type="SAM" id="MobiDB-lite"/>
    </source>
</evidence>
<dbReference type="PANTHER" id="PTHR39583">
    <property type="entry name" value="TYPE II SECRETION SYSTEM PROTEIN J-RELATED"/>
    <property type="match status" value="1"/>
</dbReference>